<keyword evidence="2 6" id="KW-0378">Hydrolase</keyword>
<evidence type="ECO:0000256" key="2">
    <source>
        <dbReference type="ARBA" id="ARBA00022801"/>
    </source>
</evidence>
<dbReference type="RefSeq" id="XP_030765822.1">
    <property type="nucleotide sequence ID" value="XM_030909962.1"/>
</dbReference>
<dbReference type="EC" id="3.1.4.-" evidence="6"/>
<feature type="region of interest" description="Disordered" evidence="7">
    <location>
        <begin position="1"/>
        <end position="58"/>
    </location>
</feature>
<dbReference type="PANTHER" id="PTHR13522:SF3">
    <property type="entry name" value="U6 SNRNA PHOSPHODIESTERASE 1"/>
    <property type="match status" value="1"/>
</dbReference>
<organism evidence="8 9">
    <name type="scientific">Sitophilus oryzae</name>
    <name type="common">Rice weevil</name>
    <name type="synonym">Curculio oryzae</name>
    <dbReference type="NCBI Taxonomy" id="7048"/>
    <lineage>
        <taxon>Eukaryota</taxon>
        <taxon>Metazoa</taxon>
        <taxon>Ecdysozoa</taxon>
        <taxon>Arthropoda</taxon>
        <taxon>Hexapoda</taxon>
        <taxon>Insecta</taxon>
        <taxon>Pterygota</taxon>
        <taxon>Neoptera</taxon>
        <taxon>Endopterygota</taxon>
        <taxon>Coleoptera</taxon>
        <taxon>Polyphaga</taxon>
        <taxon>Cucujiformia</taxon>
        <taxon>Curculionidae</taxon>
        <taxon>Dryophthorinae</taxon>
        <taxon>Sitophilus</taxon>
    </lineage>
</organism>
<dbReference type="PANTHER" id="PTHR13522">
    <property type="entry name" value="U6 SNRNA PHOSPHODIESTERASE 1"/>
    <property type="match status" value="1"/>
</dbReference>
<evidence type="ECO:0000313" key="9">
    <source>
        <dbReference type="RefSeq" id="XP_030765822.1"/>
    </source>
</evidence>
<dbReference type="OrthoDB" id="49151at2759"/>
<dbReference type="KEGG" id="soy:115889877"/>
<evidence type="ECO:0000256" key="3">
    <source>
        <dbReference type="ARBA" id="ARBA00023239"/>
    </source>
</evidence>
<evidence type="ECO:0000256" key="1">
    <source>
        <dbReference type="ARBA" id="ARBA00022722"/>
    </source>
</evidence>
<evidence type="ECO:0000256" key="6">
    <source>
        <dbReference type="HAMAP-Rule" id="MF_03040"/>
    </source>
</evidence>
<dbReference type="GO" id="GO:0016829">
    <property type="term" value="F:lyase activity"/>
    <property type="evidence" value="ECO:0007669"/>
    <property type="project" value="UniProtKB-KW"/>
</dbReference>
<feature type="active site" description="Proton donor/acceptor" evidence="6">
    <location>
        <position position="118"/>
    </location>
</feature>
<evidence type="ECO:0000256" key="5">
    <source>
        <dbReference type="ARBA" id="ARBA00029300"/>
    </source>
</evidence>
<dbReference type="InParanoid" id="A0A6J2YR85"/>
<sequence>MFGKGSLSLLEEYGGDSSDEEVPGPRVSVKRTYDSDSSYPSKRRLPVPSQFSNKNENDYVDDPLLHEGRVRSFAHERGNWPSYICIPFEAHMGLQNFLLAIKKIVPEYIELKQCNDFHISLTKTVILRYIWITPFVQSVQEYIKCFNKFMIVFGNAKVYCNEEKTRTFIGIEIKSGYDSLLKIVENLNHSLSEYKLPPFYEDPSFHMSIAWCLGDRQSELNDCLPEINSILETLKEIHNDDNWYIFVEYLLGKIGNKQFQFHLR</sequence>
<keyword evidence="1 6" id="KW-0540">Nuclease</keyword>
<dbReference type="GO" id="GO:0005634">
    <property type="term" value="C:nucleus"/>
    <property type="evidence" value="ECO:0007669"/>
    <property type="project" value="UniProtKB-SubCell"/>
</dbReference>
<evidence type="ECO:0000256" key="7">
    <source>
        <dbReference type="SAM" id="MobiDB-lite"/>
    </source>
</evidence>
<comment type="catalytic activity">
    <reaction evidence="5">
        <text>a 3'-end uridylyl-uridine-RNA = a 3'-end 2',3'-cyclophospho-uridine-RNA + uridine</text>
        <dbReference type="Rhea" id="RHEA:46052"/>
        <dbReference type="Rhea" id="RHEA-COMP:17384"/>
        <dbReference type="Rhea" id="RHEA-COMP:17385"/>
        <dbReference type="ChEBI" id="CHEBI:16704"/>
        <dbReference type="ChEBI" id="CHEBI:85643"/>
        <dbReference type="ChEBI" id="CHEBI:85644"/>
    </reaction>
    <physiologicalReaction direction="left-to-right" evidence="5">
        <dbReference type="Rhea" id="RHEA:46053"/>
    </physiologicalReaction>
</comment>
<dbReference type="FunCoup" id="A0A6J2YR85">
    <property type="interactions" value="477"/>
</dbReference>
<evidence type="ECO:0000256" key="4">
    <source>
        <dbReference type="ARBA" id="ARBA00023242"/>
    </source>
</evidence>
<reference evidence="9" key="1">
    <citation type="submission" date="2025-08" db="UniProtKB">
        <authorList>
            <consortium name="RefSeq"/>
        </authorList>
    </citation>
    <scope>IDENTIFICATION</scope>
    <source>
        <tissue evidence="9">Gonads</tissue>
    </source>
</reference>
<gene>
    <name evidence="9" type="primary">LOC115889877</name>
</gene>
<keyword evidence="8" id="KW-1185">Reference proteome</keyword>
<dbReference type="GO" id="GO:0034477">
    <property type="term" value="P:U6 snRNA 3'-end processing"/>
    <property type="evidence" value="ECO:0007669"/>
    <property type="project" value="UniProtKB-UniRule"/>
</dbReference>
<comment type="function">
    <text evidence="6">Phosphodiesterase responsible for the U6 snRNA 3' end processing. Acts as an exoribonuclease (RNase) responsible for trimming the poly(U) tract of the last nucleotides in the pre-U6 snRNA molecule, leading to the formation of mature U6 snRNA.</text>
</comment>
<keyword evidence="3" id="KW-0456">Lyase</keyword>
<dbReference type="Pfam" id="PF09749">
    <property type="entry name" value="HVSL"/>
    <property type="match status" value="1"/>
</dbReference>
<evidence type="ECO:0000313" key="8">
    <source>
        <dbReference type="Proteomes" id="UP000504635"/>
    </source>
</evidence>
<dbReference type="AlphaFoldDB" id="A0A6J2YR85"/>
<proteinExistence type="inferred from homology"/>
<feature type="compositionally biased region" description="Acidic residues" evidence="7">
    <location>
        <begin position="13"/>
        <end position="22"/>
    </location>
</feature>
<comment type="subcellular location">
    <subcellularLocation>
        <location evidence="6">Nucleus</location>
    </subcellularLocation>
</comment>
<feature type="active site" description="Proton donor/acceptor" evidence="6">
    <location>
        <position position="206"/>
    </location>
</feature>
<dbReference type="GO" id="GO:1990838">
    <property type="term" value="F:poly(U)-specific exoribonuclease activity, producing 3' uridine cyclic phosphate ends"/>
    <property type="evidence" value="ECO:0007669"/>
    <property type="project" value="UniProtKB-UniRule"/>
</dbReference>
<dbReference type="HAMAP" id="MF_03040">
    <property type="entry name" value="USB1"/>
    <property type="match status" value="1"/>
</dbReference>
<name>A0A6J2YR85_SITOR</name>
<accession>A0A6J2YR85</accession>
<keyword evidence="4 6" id="KW-0539">Nucleus</keyword>
<dbReference type="InterPro" id="IPR027521">
    <property type="entry name" value="Usb1"/>
</dbReference>
<dbReference type="GeneID" id="115889877"/>
<comment type="similarity">
    <text evidence="6">Belongs to the 2H phosphoesterase superfamily. USB1 family.</text>
</comment>
<dbReference type="Gene3D" id="3.90.1140.10">
    <property type="entry name" value="Cyclic phosphodiesterase"/>
    <property type="match status" value="1"/>
</dbReference>
<protein>
    <recommendedName>
        <fullName evidence="6">U6 snRNA phosphodiesterase</fullName>
        <ecNumber evidence="6">3.1.4.-</ecNumber>
    </recommendedName>
</protein>
<dbReference type="Proteomes" id="UP000504635">
    <property type="component" value="Unplaced"/>
</dbReference>